<evidence type="ECO:0000313" key="5">
    <source>
        <dbReference type="EMBL" id="KAB6699188.1"/>
    </source>
</evidence>
<dbReference type="Proteomes" id="UP000285469">
    <property type="component" value="Unassembled WGS sequence"/>
</dbReference>
<proteinExistence type="predicted"/>
<dbReference type="EMBL" id="WCZY01000013">
    <property type="protein sequence ID" value="KAB6693174.1"/>
    <property type="molecule type" value="Genomic_DNA"/>
</dbReference>
<dbReference type="Proteomes" id="UP000470952">
    <property type="component" value="Unassembled WGS sequence"/>
</dbReference>
<evidence type="ECO:0000313" key="13">
    <source>
        <dbReference type="Proteomes" id="UP000437380"/>
    </source>
</evidence>
<evidence type="ECO:0000313" key="12">
    <source>
        <dbReference type="Proteomes" id="UP000433382"/>
    </source>
</evidence>
<evidence type="ECO:0000313" key="4">
    <source>
        <dbReference type="EMBL" id="KAB6693174.1"/>
    </source>
</evidence>
<dbReference type="EMBL" id="QSAI01000052">
    <property type="protein sequence ID" value="RGW44223.1"/>
    <property type="molecule type" value="Genomic_DNA"/>
</dbReference>
<evidence type="ECO:0000313" key="7">
    <source>
        <dbReference type="EMBL" id="RGT95667.1"/>
    </source>
</evidence>
<evidence type="ECO:0000313" key="6">
    <source>
        <dbReference type="EMBL" id="RGM38528.1"/>
    </source>
</evidence>
<dbReference type="EMBL" id="WCZV01000015">
    <property type="protein sequence ID" value="KAB6699188.1"/>
    <property type="molecule type" value="Genomic_DNA"/>
</dbReference>
<dbReference type="Proteomes" id="UP000437380">
    <property type="component" value="Unassembled WGS sequence"/>
</dbReference>
<dbReference type="EMBL" id="WDAG01000013">
    <property type="protein sequence ID" value="KAB6658989.1"/>
    <property type="molecule type" value="Genomic_DNA"/>
</dbReference>
<comment type="caution">
    <text evidence="6">The sequence shown here is derived from an EMBL/GenBank/DDBJ whole genome shotgun (WGS) entry which is preliminary data.</text>
</comment>
<dbReference type="Proteomes" id="UP000261003">
    <property type="component" value="Unassembled WGS sequence"/>
</dbReference>
<dbReference type="Proteomes" id="UP000470777">
    <property type="component" value="Unassembled WGS sequence"/>
</dbReference>
<evidence type="ECO:0000313" key="14">
    <source>
        <dbReference type="Proteomes" id="UP000462922"/>
    </source>
</evidence>
<evidence type="ECO:0000313" key="15">
    <source>
        <dbReference type="Proteomes" id="UP000470777"/>
    </source>
</evidence>
<dbReference type="Proteomes" id="UP000433382">
    <property type="component" value="Unassembled WGS sequence"/>
</dbReference>
<evidence type="ECO:0000313" key="9">
    <source>
        <dbReference type="Proteomes" id="UP000261003"/>
    </source>
</evidence>
<dbReference type="Proteomes" id="UP000462922">
    <property type="component" value="Unassembled WGS sequence"/>
</dbReference>
<protein>
    <recommendedName>
        <fullName evidence="17">Lipoprotein</fullName>
    </recommendedName>
</protein>
<reference evidence="12 13" key="2">
    <citation type="journal article" date="2019" name="Nat. Med.">
        <title>A library of human gut bacterial isolates paired with longitudinal multiomics data enables mechanistic microbiome research.</title>
        <authorList>
            <person name="Poyet M."/>
            <person name="Groussin M."/>
            <person name="Gibbons S.M."/>
            <person name="Avila-Pacheco J."/>
            <person name="Jiang X."/>
            <person name="Kearney S.M."/>
            <person name="Perrotta A.R."/>
            <person name="Berdy B."/>
            <person name="Zhao S."/>
            <person name="Lieberman T.D."/>
            <person name="Swanson P.K."/>
            <person name="Smith M."/>
            <person name="Roesemann S."/>
            <person name="Alexander J.E."/>
            <person name="Rich S.A."/>
            <person name="Livny J."/>
            <person name="Vlamakis H."/>
            <person name="Clish C."/>
            <person name="Bullock K."/>
            <person name="Deik A."/>
            <person name="Scott J."/>
            <person name="Pierce K.A."/>
            <person name="Xavier R.J."/>
            <person name="Alm E.J."/>
        </authorList>
    </citation>
    <scope>NUCLEOTIDE SEQUENCE [LARGE SCALE GENOMIC DNA]</scope>
    <source>
        <strain evidence="2 14">BIOML-A110</strain>
        <strain evidence="1 12">BIOML-A73</strain>
        <strain evidence="5 13">BIOML-A82</strain>
        <strain evidence="4 15">BIOML-A85</strain>
        <strain evidence="3 16">BIOML-A93</strain>
    </source>
</reference>
<dbReference type="AlphaFoldDB" id="A0A3E4W8H9"/>
<accession>A0A3E4W8H9</accession>
<dbReference type="EMBL" id="WDAX01000022">
    <property type="protein sequence ID" value="KAB6573419.1"/>
    <property type="molecule type" value="Genomic_DNA"/>
</dbReference>
<evidence type="ECO:0000313" key="3">
    <source>
        <dbReference type="EMBL" id="KAB6658989.1"/>
    </source>
</evidence>
<dbReference type="PROSITE" id="PS51257">
    <property type="entry name" value="PROKAR_LIPOPROTEIN"/>
    <property type="match status" value="1"/>
</dbReference>
<evidence type="ECO:0000313" key="11">
    <source>
        <dbReference type="Proteomes" id="UP000285469"/>
    </source>
</evidence>
<organism evidence="6 9">
    <name type="scientific">Phocaeicola vulgatus</name>
    <name type="common">Bacteroides vulgatus</name>
    <dbReference type="NCBI Taxonomy" id="821"/>
    <lineage>
        <taxon>Bacteria</taxon>
        <taxon>Pseudomonadati</taxon>
        <taxon>Bacteroidota</taxon>
        <taxon>Bacteroidia</taxon>
        <taxon>Bacteroidales</taxon>
        <taxon>Bacteroidaceae</taxon>
        <taxon>Phocaeicola</taxon>
    </lineage>
</organism>
<evidence type="ECO:0000313" key="8">
    <source>
        <dbReference type="EMBL" id="RGW44223.1"/>
    </source>
</evidence>
<sequence length="694" mass="80678">MYGPMKKRNIPVILLLPLLSLSCSLSHKMERSISKVGLSQAGKRPAPDTTCYSVPEKITWKDSSGVEHIVTMAERDSVTGEEMTVLQLDEVTIVARNRNIPERAGKVNLDFVVTVPGRLIDDKWQVQLTPVAYKRGRRIELERIFLSGADFVKRQKKGYAQYQAFINSIIPDSAYLKEMFDMKGYRRAMAELEEEFYQAWKHDYIAREEWIDWTERWNRRYQHFNAKMERNRMAIAGHNTILSVLPAYWLRRDLDTTLIPSRYRMFSEGTPLKVRRVTPEDSARIAERYFDYKRIAENERKRDAVSRKYEELVRFPYQAARLDTVIRNRNNTFSYYYRQEMDVTDNTKRIDLTVDGRILAVNGSSANLPSSDTITYYISSMVQFLDHAPRYRKEKIYRKATANTTAYINYPAGRYLFDEEYGNNRSEIDKVLEAINKLTYTGELVMDSIDMTATASPEGSAAANRILSRQRAVALKEYLSGRTDDRTGIDTLIRPRWIGEDWQLLVRKVQQDTEMDDRSAVLDIMSSVKDPDAREAGIRKRFPDAYKHIRENYYPLARAVNFAFYLHRRDMIEEFKYTTVLDSAYMHGLDLMEDRQYKDALVILSDYNDYNTAICLMSLGYDARAAGILESLPESSNVCYLLSILYSRLKDDGKAVSSFMRSLELDGSKAYRGRLDPEINRLITTYNLNLSQYE</sequence>
<dbReference type="EMBL" id="QSTG01000057">
    <property type="protein sequence ID" value="RGM38528.1"/>
    <property type="molecule type" value="Genomic_DNA"/>
</dbReference>
<dbReference type="Proteomes" id="UP000283833">
    <property type="component" value="Unassembled WGS sequence"/>
</dbReference>
<evidence type="ECO:0000313" key="1">
    <source>
        <dbReference type="EMBL" id="KAB3563700.1"/>
    </source>
</evidence>
<evidence type="ECO:0008006" key="17">
    <source>
        <dbReference type="Google" id="ProtNLM"/>
    </source>
</evidence>
<dbReference type="EMBL" id="QRXI01000006">
    <property type="protein sequence ID" value="RGT95667.1"/>
    <property type="molecule type" value="Genomic_DNA"/>
</dbReference>
<reference evidence="9 10" key="1">
    <citation type="submission" date="2018-08" db="EMBL/GenBank/DDBJ databases">
        <title>A genome reference for cultivated species of the human gut microbiota.</title>
        <authorList>
            <person name="Zou Y."/>
            <person name="Xue W."/>
            <person name="Luo G."/>
        </authorList>
    </citation>
    <scope>NUCLEOTIDE SEQUENCE [LARGE SCALE GENOMIC DNA]</scope>
    <source>
        <strain evidence="8 11">AF12-25</strain>
        <strain evidence="7 10">AF18-14</strain>
        <strain evidence="6 9">OM08-13BH</strain>
    </source>
</reference>
<gene>
    <name evidence="8" type="ORF">DWV70_20225</name>
    <name evidence="7" type="ORF">DWX04_06545</name>
    <name evidence="6" type="ORF">DXC16_21595</name>
    <name evidence="1" type="ORF">GAY01_20300</name>
    <name evidence="5" type="ORF">GAY17_12145</name>
    <name evidence="2" type="ORF">GAY76_10665</name>
    <name evidence="3" type="ORF">GAZ76_12385</name>
    <name evidence="4" type="ORF">GAZ92_10605</name>
</gene>
<evidence type="ECO:0000313" key="2">
    <source>
        <dbReference type="EMBL" id="KAB6573419.1"/>
    </source>
</evidence>
<evidence type="ECO:0000313" key="10">
    <source>
        <dbReference type="Proteomes" id="UP000283833"/>
    </source>
</evidence>
<dbReference type="EMBL" id="WCZM01000040">
    <property type="protein sequence ID" value="KAB3563700.1"/>
    <property type="molecule type" value="Genomic_DNA"/>
</dbReference>
<evidence type="ECO:0000313" key="16">
    <source>
        <dbReference type="Proteomes" id="UP000470952"/>
    </source>
</evidence>
<name>A0A3E4W8H9_PHOVU</name>